<dbReference type="Pfam" id="PF06013">
    <property type="entry name" value="WXG100"/>
    <property type="match status" value="1"/>
</dbReference>
<dbReference type="InterPro" id="IPR036689">
    <property type="entry name" value="ESAT-6-like_sf"/>
</dbReference>
<protein>
    <submittedName>
        <fullName evidence="1">WXG100 family type VII secretion target</fullName>
    </submittedName>
</protein>
<dbReference type="InterPro" id="IPR010310">
    <property type="entry name" value="T7SS_ESAT-6-like"/>
</dbReference>
<name>A0A3N1DB91_9ACTN</name>
<dbReference type="Proteomes" id="UP000272400">
    <property type="component" value="Unassembled WGS sequence"/>
</dbReference>
<gene>
    <name evidence="1" type="ORF">EDD29_8102</name>
</gene>
<accession>A0A3N1DB91</accession>
<dbReference type="Gene3D" id="1.10.287.1060">
    <property type="entry name" value="ESAT-6-like"/>
    <property type="match status" value="1"/>
</dbReference>
<evidence type="ECO:0000313" key="1">
    <source>
        <dbReference type="EMBL" id="ROO90378.1"/>
    </source>
</evidence>
<dbReference type="EMBL" id="RJKE01000001">
    <property type="protein sequence ID" value="ROO90378.1"/>
    <property type="molecule type" value="Genomic_DNA"/>
</dbReference>
<proteinExistence type="predicted"/>
<sequence>MGADRRGGNLGQMEELSRLFSRHSTNLDSLIKDLNGRTVGSSEIWWGPGADRFRAAWAEAKSAFDRMAVALEEGAGDIRRSQANIEAATR</sequence>
<dbReference type="SUPFAM" id="SSF140453">
    <property type="entry name" value="EsxAB dimer-like"/>
    <property type="match status" value="1"/>
</dbReference>
<organism evidence="1 2">
    <name type="scientific">Actinocorallia herbida</name>
    <dbReference type="NCBI Taxonomy" id="58109"/>
    <lineage>
        <taxon>Bacteria</taxon>
        <taxon>Bacillati</taxon>
        <taxon>Actinomycetota</taxon>
        <taxon>Actinomycetes</taxon>
        <taxon>Streptosporangiales</taxon>
        <taxon>Thermomonosporaceae</taxon>
        <taxon>Actinocorallia</taxon>
    </lineage>
</organism>
<evidence type="ECO:0000313" key="2">
    <source>
        <dbReference type="Proteomes" id="UP000272400"/>
    </source>
</evidence>
<comment type="caution">
    <text evidence="1">The sequence shown here is derived from an EMBL/GenBank/DDBJ whole genome shotgun (WGS) entry which is preliminary data.</text>
</comment>
<keyword evidence="2" id="KW-1185">Reference proteome</keyword>
<reference evidence="1 2" key="1">
    <citation type="submission" date="2018-11" db="EMBL/GenBank/DDBJ databases">
        <title>Sequencing the genomes of 1000 actinobacteria strains.</title>
        <authorList>
            <person name="Klenk H.-P."/>
        </authorList>
    </citation>
    <scope>NUCLEOTIDE SEQUENCE [LARGE SCALE GENOMIC DNA]</scope>
    <source>
        <strain evidence="1 2">DSM 44254</strain>
    </source>
</reference>
<dbReference type="AlphaFoldDB" id="A0A3N1DB91"/>
<dbReference type="OrthoDB" id="3538531at2"/>